<gene>
    <name evidence="1" type="ORF">Godav_029758</name>
</gene>
<sequence length="301" mass="35212">MAEEAGFTLGDKFLFEMLLLFKDDLNRITVSAIIFMLPDAEERFATSNFTAWLEKLKDALYDADNLPDELSFNDLRRLLFPWSRANNYIYLPKMSSQIQVIKNRLTSHERVFDMLNFFYHLLAAKSTTLVAGCPTRMQTTEKLNFSDPNKKMGYGVTEFEHQSMSKKRNLNFVSDDLLRQERKGIRKPRELRYRLESLTKNEEEFIESSVPETVETYDDPTKRGINNVKDTATDDLTREGVQSKFRDLENQLYDKGNDKVECKDFPGLEQAFKNTAWGKIPEYLESIAIQIEKDQRDERFL</sequence>
<evidence type="ECO:0000313" key="2">
    <source>
        <dbReference type="Proteomes" id="UP000593561"/>
    </source>
</evidence>
<protein>
    <submittedName>
        <fullName evidence="1">Uncharacterized protein</fullName>
    </submittedName>
</protein>
<name>A0A7J8T9D9_GOSDV</name>
<dbReference type="Proteomes" id="UP000593561">
    <property type="component" value="Unassembled WGS sequence"/>
</dbReference>
<feature type="non-terminal residue" evidence="1">
    <location>
        <position position="301"/>
    </location>
</feature>
<accession>A0A7J8T9D9</accession>
<reference evidence="1 2" key="1">
    <citation type="journal article" date="2019" name="Genome Biol. Evol.">
        <title>Insights into the evolution of the New World diploid cottons (Gossypium, subgenus Houzingenia) based on genome sequencing.</title>
        <authorList>
            <person name="Grover C.E."/>
            <person name="Arick M.A. 2nd"/>
            <person name="Thrash A."/>
            <person name="Conover J.L."/>
            <person name="Sanders W.S."/>
            <person name="Peterson D.G."/>
            <person name="Frelichowski J.E."/>
            <person name="Scheffler J.A."/>
            <person name="Scheffler B.E."/>
            <person name="Wendel J.F."/>
        </authorList>
    </citation>
    <scope>NUCLEOTIDE SEQUENCE [LARGE SCALE GENOMIC DNA]</scope>
    <source>
        <strain evidence="1">27</strain>
        <tissue evidence="1">Leaf</tissue>
    </source>
</reference>
<evidence type="ECO:0000313" key="1">
    <source>
        <dbReference type="EMBL" id="MBA0634745.1"/>
    </source>
</evidence>
<dbReference type="AlphaFoldDB" id="A0A7J8T9D9"/>
<dbReference type="PANTHER" id="PTHR35021:SF8">
    <property type="entry name" value="FIBER PROTEIN FB17"/>
    <property type="match status" value="1"/>
</dbReference>
<organism evidence="1 2">
    <name type="scientific">Gossypium davidsonii</name>
    <name type="common">Davidson's cotton</name>
    <name type="synonym">Gossypium klotzschianum subsp. davidsonii</name>
    <dbReference type="NCBI Taxonomy" id="34287"/>
    <lineage>
        <taxon>Eukaryota</taxon>
        <taxon>Viridiplantae</taxon>
        <taxon>Streptophyta</taxon>
        <taxon>Embryophyta</taxon>
        <taxon>Tracheophyta</taxon>
        <taxon>Spermatophyta</taxon>
        <taxon>Magnoliopsida</taxon>
        <taxon>eudicotyledons</taxon>
        <taxon>Gunneridae</taxon>
        <taxon>Pentapetalae</taxon>
        <taxon>rosids</taxon>
        <taxon>malvids</taxon>
        <taxon>Malvales</taxon>
        <taxon>Malvaceae</taxon>
        <taxon>Malvoideae</taxon>
        <taxon>Gossypium</taxon>
    </lineage>
</organism>
<keyword evidence="2" id="KW-1185">Reference proteome</keyword>
<proteinExistence type="predicted"/>
<dbReference type="PANTHER" id="PTHR35021">
    <property type="match status" value="1"/>
</dbReference>
<comment type="caution">
    <text evidence="1">The sequence shown here is derived from an EMBL/GenBank/DDBJ whole genome shotgun (WGS) entry which is preliminary data.</text>
</comment>
<dbReference type="EMBL" id="JABFAC010239210">
    <property type="protein sequence ID" value="MBA0634745.1"/>
    <property type="molecule type" value="Genomic_DNA"/>
</dbReference>